<dbReference type="InterPro" id="IPR052929">
    <property type="entry name" value="RNase_H-like_EbsB-rel"/>
</dbReference>
<dbReference type="InParanoid" id="A0A7N2KMG1"/>
<dbReference type="Pfam" id="PF13456">
    <property type="entry name" value="RVT_3"/>
    <property type="match status" value="1"/>
</dbReference>
<organism evidence="2 3">
    <name type="scientific">Quercus lobata</name>
    <name type="common">Valley oak</name>
    <dbReference type="NCBI Taxonomy" id="97700"/>
    <lineage>
        <taxon>Eukaryota</taxon>
        <taxon>Viridiplantae</taxon>
        <taxon>Streptophyta</taxon>
        <taxon>Embryophyta</taxon>
        <taxon>Tracheophyta</taxon>
        <taxon>Spermatophyta</taxon>
        <taxon>Magnoliopsida</taxon>
        <taxon>eudicotyledons</taxon>
        <taxon>Gunneridae</taxon>
        <taxon>Pentapetalae</taxon>
        <taxon>rosids</taxon>
        <taxon>fabids</taxon>
        <taxon>Fagales</taxon>
        <taxon>Fagaceae</taxon>
        <taxon>Quercus</taxon>
    </lineage>
</organism>
<reference evidence="2" key="2">
    <citation type="submission" date="2021-01" db="UniProtKB">
        <authorList>
            <consortium name="EnsemblPlants"/>
        </authorList>
    </citation>
    <scope>IDENTIFICATION</scope>
</reference>
<dbReference type="EMBL" id="LRBV02000001">
    <property type="status" value="NOT_ANNOTATED_CDS"/>
    <property type="molecule type" value="Genomic_DNA"/>
</dbReference>
<reference evidence="2 3" key="1">
    <citation type="journal article" date="2016" name="G3 (Bethesda)">
        <title>First Draft Assembly and Annotation of the Genome of a California Endemic Oak Quercus lobata Nee (Fagaceae).</title>
        <authorList>
            <person name="Sork V.L."/>
            <person name="Fitz-Gibbon S.T."/>
            <person name="Puiu D."/>
            <person name="Crepeau M."/>
            <person name="Gugger P.F."/>
            <person name="Sherman R."/>
            <person name="Stevens K."/>
            <person name="Langley C.H."/>
            <person name="Pellegrini M."/>
            <person name="Salzberg S.L."/>
        </authorList>
    </citation>
    <scope>NUCLEOTIDE SEQUENCE [LARGE SCALE GENOMIC DNA]</scope>
    <source>
        <strain evidence="2 3">cv. SW786</strain>
    </source>
</reference>
<dbReference type="PANTHER" id="PTHR47074">
    <property type="entry name" value="BNAC02G40300D PROTEIN"/>
    <property type="match status" value="1"/>
</dbReference>
<evidence type="ECO:0000313" key="3">
    <source>
        <dbReference type="Proteomes" id="UP000594261"/>
    </source>
</evidence>
<dbReference type="Proteomes" id="UP000594261">
    <property type="component" value="Chromosome 1"/>
</dbReference>
<dbReference type="InterPro" id="IPR036397">
    <property type="entry name" value="RNaseH_sf"/>
</dbReference>
<evidence type="ECO:0000313" key="2">
    <source>
        <dbReference type="EnsemblPlants" id="QL01p015882:mrna:CDS:1"/>
    </source>
</evidence>
<dbReference type="EnsemblPlants" id="QL01p015882:mrna">
    <property type="protein sequence ID" value="QL01p015882:mrna:CDS:1"/>
    <property type="gene ID" value="QL01p015882"/>
</dbReference>
<dbReference type="InterPro" id="IPR002156">
    <property type="entry name" value="RNaseH_domain"/>
</dbReference>
<sequence>MVAVFVETNEAGIEVVVCNDKGEVLAALSVKIALLATVDLLETLVARRACQFVVELGLHQSIFKGDSEVVMKAPSRGVSILSLHIVKDIMLTGSLRTHSFSHVRRQGNSLSYTLARRERSSYSLLVWMENVPPNISVFVSFDFLVT</sequence>
<dbReference type="GO" id="GO:0003676">
    <property type="term" value="F:nucleic acid binding"/>
    <property type="evidence" value="ECO:0007669"/>
    <property type="project" value="InterPro"/>
</dbReference>
<dbReference type="GO" id="GO:0004523">
    <property type="term" value="F:RNA-DNA hybrid ribonuclease activity"/>
    <property type="evidence" value="ECO:0007669"/>
    <property type="project" value="InterPro"/>
</dbReference>
<proteinExistence type="predicted"/>
<name>A0A7N2KMG1_QUELO</name>
<keyword evidence="3" id="KW-1185">Reference proteome</keyword>
<dbReference type="AlphaFoldDB" id="A0A7N2KMG1"/>
<feature type="domain" description="RNase H type-1" evidence="1">
    <location>
        <begin position="6"/>
        <end position="117"/>
    </location>
</feature>
<accession>A0A7N2KMG1</accession>
<protein>
    <recommendedName>
        <fullName evidence="1">RNase H type-1 domain-containing protein</fullName>
    </recommendedName>
</protein>
<dbReference type="PANTHER" id="PTHR47074:SF48">
    <property type="entry name" value="POLYNUCLEOTIDYL TRANSFERASE, RIBONUCLEASE H-LIKE SUPERFAMILY PROTEIN"/>
    <property type="match status" value="1"/>
</dbReference>
<evidence type="ECO:0000259" key="1">
    <source>
        <dbReference type="Pfam" id="PF13456"/>
    </source>
</evidence>
<dbReference type="Gene3D" id="3.30.420.10">
    <property type="entry name" value="Ribonuclease H-like superfamily/Ribonuclease H"/>
    <property type="match status" value="1"/>
</dbReference>
<dbReference type="Gramene" id="QL01p015882:mrna">
    <property type="protein sequence ID" value="QL01p015882:mrna:CDS:1"/>
    <property type="gene ID" value="QL01p015882"/>
</dbReference>